<dbReference type="GO" id="GO:0016787">
    <property type="term" value="F:hydrolase activity"/>
    <property type="evidence" value="ECO:0007669"/>
    <property type="project" value="UniProtKB-KW"/>
</dbReference>
<feature type="compositionally biased region" description="Polar residues" evidence="10">
    <location>
        <begin position="142"/>
        <end position="154"/>
    </location>
</feature>
<feature type="region of interest" description="Disordered" evidence="10">
    <location>
        <begin position="136"/>
        <end position="181"/>
    </location>
</feature>
<accession>A0A6D2L930</accession>
<evidence type="ECO:0000256" key="10">
    <source>
        <dbReference type="SAM" id="MobiDB-lite"/>
    </source>
</evidence>
<sequence>MIVDQGLPHKFWAEAVYTSAYLQNRLPSKAVEDDITPIEKWSDQKPTVDHLKIFGSLCFVHVPKEKRSKLDEKARRGIFIGYSSQTKGYRVLILENEMVEISRDVAFEEGKQSDWKRQREVQKVFTLPLNVLQDRDVEENQHQNNHSPVLTQPVDQHHDEEEDAQTSSTPPKKYKSMTEIM</sequence>
<evidence type="ECO:0000313" key="13">
    <source>
        <dbReference type="Proteomes" id="UP000467841"/>
    </source>
</evidence>
<organism evidence="12 13">
    <name type="scientific">Microthlaspi erraticum</name>
    <dbReference type="NCBI Taxonomy" id="1685480"/>
    <lineage>
        <taxon>Eukaryota</taxon>
        <taxon>Viridiplantae</taxon>
        <taxon>Streptophyta</taxon>
        <taxon>Embryophyta</taxon>
        <taxon>Tracheophyta</taxon>
        <taxon>Spermatophyta</taxon>
        <taxon>Magnoliopsida</taxon>
        <taxon>eudicotyledons</taxon>
        <taxon>Gunneridae</taxon>
        <taxon>Pentapetalae</taxon>
        <taxon>rosids</taxon>
        <taxon>malvids</taxon>
        <taxon>Brassicales</taxon>
        <taxon>Brassicaceae</taxon>
        <taxon>Coluteocarpeae</taxon>
        <taxon>Microthlaspi</taxon>
    </lineage>
</organism>
<dbReference type="Proteomes" id="UP000467841">
    <property type="component" value="Unassembled WGS sequence"/>
</dbReference>
<evidence type="ECO:0000256" key="4">
    <source>
        <dbReference type="ARBA" id="ARBA00022801"/>
    </source>
</evidence>
<dbReference type="GO" id="GO:0006310">
    <property type="term" value="P:DNA recombination"/>
    <property type="evidence" value="ECO:0007669"/>
    <property type="project" value="UniProtKB-KW"/>
</dbReference>
<gene>
    <name evidence="12" type="ORF">MERR_LOCUS49540</name>
</gene>
<dbReference type="GO" id="GO:0004519">
    <property type="term" value="F:endonuclease activity"/>
    <property type="evidence" value="ECO:0007669"/>
    <property type="project" value="UniProtKB-KW"/>
</dbReference>
<dbReference type="AlphaFoldDB" id="A0A6D2L930"/>
<evidence type="ECO:0000256" key="5">
    <source>
        <dbReference type="ARBA" id="ARBA00022842"/>
    </source>
</evidence>
<dbReference type="GO" id="GO:0015074">
    <property type="term" value="P:DNA integration"/>
    <property type="evidence" value="ECO:0007669"/>
    <property type="project" value="UniProtKB-KW"/>
</dbReference>
<keyword evidence="9" id="KW-0233">DNA recombination</keyword>
<keyword evidence="8" id="KW-0548">Nucleotidyltransferase</keyword>
<evidence type="ECO:0000256" key="8">
    <source>
        <dbReference type="ARBA" id="ARBA00022932"/>
    </source>
</evidence>
<keyword evidence="2" id="KW-0479">Metal-binding</keyword>
<feature type="domain" description="Retroviral polymerase SH3-like" evidence="11">
    <location>
        <begin position="56"/>
        <end position="118"/>
    </location>
</feature>
<keyword evidence="4" id="KW-0378">Hydrolase</keyword>
<evidence type="ECO:0000313" key="12">
    <source>
        <dbReference type="EMBL" id="CAA7062304.1"/>
    </source>
</evidence>
<keyword evidence="1" id="KW-0540">Nuclease</keyword>
<dbReference type="GO" id="GO:0046872">
    <property type="term" value="F:metal ion binding"/>
    <property type="evidence" value="ECO:0007669"/>
    <property type="project" value="UniProtKB-KW"/>
</dbReference>
<dbReference type="OrthoDB" id="6776856at2759"/>
<evidence type="ECO:0000256" key="1">
    <source>
        <dbReference type="ARBA" id="ARBA00022722"/>
    </source>
</evidence>
<keyword evidence="5" id="KW-0460">Magnesium</keyword>
<dbReference type="GO" id="GO:0003964">
    <property type="term" value="F:RNA-directed DNA polymerase activity"/>
    <property type="evidence" value="ECO:0007669"/>
    <property type="project" value="UniProtKB-KW"/>
</dbReference>
<evidence type="ECO:0000256" key="6">
    <source>
        <dbReference type="ARBA" id="ARBA00022908"/>
    </source>
</evidence>
<evidence type="ECO:0000256" key="2">
    <source>
        <dbReference type="ARBA" id="ARBA00022723"/>
    </source>
</evidence>
<dbReference type="PANTHER" id="PTHR42648">
    <property type="entry name" value="TRANSPOSASE, PUTATIVE-RELATED"/>
    <property type="match status" value="1"/>
</dbReference>
<proteinExistence type="predicted"/>
<keyword evidence="8" id="KW-0239">DNA-directed DNA polymerase</keyword>
<dbReference type="EMBL" id="CACVBM020001939">
    <property type="protein sequence ID" value="CAA7062304.1"/>
    <property type="molecule type" value="Genomic_DNA"/>
</dbReference>
<protein>
    <recommendedName>
        <fullName evidence="11">Retroviral polymerase SH3-like domain-containing protein</fullName>
    </recommendedName>
</protein>
<dbReference type="PANTHER" id="PTHR42648:SF11">
    <property type="entry name" value="TRANSPOSON TY4-P GAG-POL POLYPROTEIN"/>
    <property type="match status" value="1"/>
</dbReference>
<comment type="caution">
    <text evidence="12">The sequence shown here is derived from an EMBL/GenBank/DDBJ whole genome shotgun (WGS) entry which is preliminary data.</text>
</comment>
<reference evidence="12" key="1">
    <citation type="submission" date="2020-01" db="EMBL/GenBank/DDBJ databases">
        <authorList>
            <person name="Mishra B."/>
        </authorList>
    </citation>
    <scope>NUCLEOTIDE SEQUENCE [LARGE SCALE GENOMIC DNA]</scope>
</reference>
<evidence type="ECO:0000259" key="11">
    <source>
        <dbReference type="Pfam" id="PF25597"/>
    </source>
</evidence>
<keyword evidence="13" id="KW-1185">Reference proteome</keyword>
<dbReference type="Pfam" id="PF25597">
    <property type="entry name" value="SH3_retrovirus"/>
    <property type="match status" value="1"/>
</dbReference>
<name>A0A6D2L930_9BRAS</name>
<evidence type="ECO:0000256" key="9">
    <source>
        <dbReference type="ARBA" id="ARBA00023172"/>
    </source>
</evidence>
<keyword evidence="3" id="KW-0255">Endonuclease</keyword>
<evidence type="ECO:0000256" key="7">
    <source>
        <dbReference type="ARBA" id="ARBA00022918"/>
    </source>
</evidence>
<keyword evidence="6" id="KW-0229">DNA integration</keyword>
<evidence type="ECO:0000256" key="3">
    <source>
        <dbReference type="ARBA" id="ARBA00022759"/>
    </source>
</evidence>
<keyword evidence="7" id="KW-0695">RNA-directed DNA polymerase</keyword>
<keyword evidence="8" id="KW-0808">Transferase</keyword>
<dbReference type="GO" id="GO:0003887">
    <property type="term" value="F:DNA-directed DNA polymerase activity"/>
    <property type="evidence" value="ECO:0007669"/>
    <property type="project" value="UniProtKB-KW"/>
</dbReference>
<dbReference type="InterPro" id="IPR057670">
    <property type="entry name" value="SH3_retrovirus"/>
</dbReference>
<dbReference type="InterPro" id="IPR039537">
    <property type="entry name" value="Retrotran_Ty1/copia-like"/>
</dbReference>